<evidence type="ECO:0000313" key="2">
    <source>
        <dbReference type="EMBL" id="SCC07820.1"/>
    </source>
</evidence>
<dbReference type="STRING" id="1505725.GA0061074_1133"/>
<name>A0A1C4BLW6_9LACO</name>
<accession>A0A1C4BLW6</accession>
<dbReference type="AlphaFoldDB" id="A0A1C4BLW6"/>
<dbReference type="Pfam" id="PF07179">
    <property type="entry name" value="SseB"/>
    <property type="match status" value="1"/>
</dbReference>
<reference evidence="3" key="1">
    <citation type="submission" date="2016-08" db="EMBL/GenBank/DDBJ databases">
        <authorList>
            <person name="Varghese N."/>
            <person name="Submissions Spin"/>
        </authorList>
    </citation>
    <scope>NUCLEOTIDE SEQUENCE [LARGE SCALE GENOMIC DNA]</scope>
    <source>
        <strain evidence="3">R-53094</strain>
    </source>
</reference>
<feature type="domain" description="SseB protein N-terminal" evidence="1">
    <location>
        <begin position="15"/>
        <end position="143"/>
    </location>
</feature>
<protein>
    <submittedName>
        <fullName evidence="2">SseB protein N-terminal domain-containing protein</fullName>
    </submittedName>
</protein>
<evidence type="ECO:0000259" key="1">
    <source>
        <dbReference type="Pfam" id="PF07179"/>
    </source>
</evidence>
<dbReference type="EMBL" id="FMAO01000013">
    <property type="protein sequence ID" value="SCC07820.1"/>
    <property type="molecule type" value="Genomic_DNA"/>
</dbReference>
<dbReference type="OrthoDB" id="2149078at2"/>
<keyword evidence="3" id="KW-1185">Reference proteome</keyword>
<evidence type="ECO:0000313" key="3">
    <source>
        <dbReference type="Proteomes" id="UP000199268"/>
    </source>
</evidence>
<dbReference type="InterPro" id="IPR009839">
    <property type="entry name" value="SseB_N"/>
</dbReference>
<sequence length="273" mass="30433">MDNQDEELRNDKLLDAIAVFREEQNEVTEHNFIQALIDAVFIAPVNFSEPPIIKEDGDGIEIPENAQMQLVTFELENGNGVFPIFTDLDAYNAHPIEADLPVYPWGMSLSDYLPILQDDNAQSIEGLALNPFTNGMPITRDNIMYIAQQVAESVQEDDNAAENAGDSEMEISSAEEIIPTPLRYELIGIADDAMGAIESMYLLWLTNNDAQTSNYLLVVDGPNREDVQALYQKFATTFEEKSGEEGSAVDIVFADDFQVDLSEFDSLYNRTLG</sequence>
<gene>
    <name evidence="2" type="ORF">GA0061074_1133</name>
</gene>
<dbReference type="RefSeq" id="WP_092463443.1">
    <property type="nucleotide sequence ID" value="NZ_BJEE01000003.1"/>
</dbReference>
<proteinExistence type="predicted"/>
<dbReference type="Proteomes" id="UP000199268">
    <property type="component" value="Unassembled WGS sequence"/>
</dbReference>
<organism evidence="2 3">
    <name type="scientific">Weissella bombi</name>
    <dbReference type="NCBI Taxonomy" id="1505725"/>
    <lineage>
        <taxon>Bacteria</taxon>
        <taxon>Bacillati</taxon>
        <taxon>Bacillota</taxon>
        <taxon>Bacilli</taxon>
        <taxon>Lactobacillales</taxon>
        <taxon>Lactobacillaceae</taxon>
        <taxon>Weissella</taxon>
    </lineage>
</organism>